<evidence type="ECO:0000256" key="7">
    <source>
        <dbReference type="ARBA" id="ARBA00041697"/>
    </source>
</evidence>
<organism evidence="13 14">
    <name type="scientific">Vogesella aquatica</name>
    <dbReference type="NCBI Taxonomy" id="2984206"/>
    <lineage>
        <taxon>Bacteria</taxon>
        <taxon>Pseudomonadati</taxon>
        <taxon>Pseudomonadota</taxon>
        <taxon>Betaproteobacteria</taxon>
        <taxon>Neisseriales</taxon>
        <taxon>Chromobacteriaceae</taxon>
        <taxon>Vogesella</taxon>
    </lineage>
</organism>
<evidence type="ECO:0000256" key="3">
    <source>
        <dbReference type="ARBA" id="ARBA00036535"/>
    </source>
</evidence>
<proteinExistence type="predicted"/>
<dbReference type="InterPro" id="IPR020094">
    <property type="entry name" value="TruA/RsuA/RluB/E/F_N"/>
</dbReference>
<dbReference type="Pfam" id="PF00849">
    <property type="entry name" value="PseudoU_synth_2"/>
    <property type="match status" value="1"/>
</dbReference>
<dbReference type="EC" id="5.4.99.21" evidence="4"/>
<evidence type="ECO:0000256" key="10">
    <source>
        <dbReference type="ARBA" id="ARBA00043147"/>
    </source>
</evidence>
<accession>A0ABT5IUW7</accession>
<comment type="catalytic activity">
    <reaction evidence="2">
        <text>uridine(35) in tRNA(Tyr) = pseudouridine(35) in tRNA(Tyr)</text>
        <dbReference type="Rhea" id="RHEA:60556"/>
        <dbReference type="Rhea" id="RHEA-COMP:15607"/>
        <dbReference type="Rhea" id="RHEA-COMP:15608"/>
        <dbReference type="ChEBI" id="CHEBI:65314"/>
        <dbReference type="ChEBI" id="CHEBI:65315"/>
    </reaction>
</comment>
<name>A0ABT5IUW7_9NEIS</name>
<comment type="catalytic activity">
    <reaction evidence="3">
        <text>uridine(2604) in 23S rRNA = pseudouridine(2604) in 23S rRNA</text>
        <dbReference type="Rhea" id="RHEA:38875"/>
        <dbReference type="Rhea" id="RHEA-COMP:10093"/>
        <dbReference type="Rhea" id="RHEA-COMP:10094"/>
        <dbReference type="ChEBI" id="CHEBI:65314"/>
        <dbReference type="ChEBI" id="CHEBI:65315"/>
        <dbReference type="EC" id="5.4.99.21"/>
    </reaction>
</comment>
<dbReference type="Gene3D" id="3.30.70.580">
    <property type="entry name" value="Pseudouridine synthase I, catalytic domain, N-terminal subdomain"/>
    <property type="match status" value="1"/>
</dbReference>
<evidence type="ECO:0000313" key="14">
    <source>
        <dbReference type="Proteomes" id="UP001219956"/>
    </source>
</evidence>
<evidence type="ECO:0000313" key="13">
    <source>
        <dbReference type="EMBL" id="MDC7716369.1"/>
    </source>
</evidence>
<dbReference type="Gene3D" id="3.30.70.1560">
    <property type="entry name" value="Alpha-L RNA-binding motif"/>
    <property type="match status" value="1"/>
</dbReference>
<evidence type="ECO:0000256" key="5">
    <source>
        <dbReference type="ARBA" id="ARBA00039989"/>
    </source>
</evidence>
<dbReference type="PANTHER" id="PTHR47683">
    <property type="entry name" value="PSEUDOURIDINE SYNTHASE FAMILY PROTEIN-RELATED"/>
    <property type="match status" value="1"/>
</dbReference>
<keyword evidence="11" id="KW-0694">RNA-binding</keyword>
<dbReference type="SUPFAM" id="SSF55174">
    <property type="entry name" value="Alpha-L RNA-binding motif"/>
    <property type="match status" value="1"/>
</dbReference>
<evidence type="ECO:0000259" key="12">
    <source>
        <dbReference type="SMART" id="SM00363"/>
    </source>
</evidence>
<evidence type="ECO:0000256" key="6">
    <source>
        <dbReference type="ARBA" id="ARBA00041420"/>
    </source>
</evidence>
<dbReference type="InterPro" id="IPR002942">
    <property type="entry name" value="S4_RNA-bd"/>
</dbReference>
<gene>
    <name evidence="13" type="ORF">PQU95_03915</name>
</gene>
<dbReference type="InterPro" id="IPR050343">
    <property type="entry name" value="RsuA_PseudoU_synthase"/>
</dbReference>
<dbReference type="InterPro" id="IPR006145">
    <property type="entry name" value="PsdUridine_synth_RsuA/RluA"/>
</dbReference>
<dbReference type="InterPro" id="IPR036986">
    <property type="entry name" value="S4_RNA-bd_sf"/>
</dbReference>
<dbReference type="Pfam" id="PF01479">
    <property type="entry name" value="S4"/>
    <property type="match status" value="1"/>
</dbReference>
<dbReference type="InterPro" id="IPR042092">
    <property type="entry name" value="PsdUridine_s_RsuA/RluB/E/F_cat"/>
</dbReference>
<feature type="domain" description="RNA-binding S4" evidence="12">
    <location>
        <begin position="7"/>
        <end position="64"/>
    </location>
</feature>
<evidence type="ECO:0000256" key="8">
    <source>
        <dbReference type="ARBA" id="ARBA00042843"/>
    </source>
</evidence>
<comment type="caution">
    <text evidence="13">The sequence shown here is derived from an EMBL/GenBank/DDBJ whole genome shotgun (WGS) entry which is preliminary data.</text>
</comment>
<evidence type="ECO:0000256" key="11">
    <source>
        <dbReference type="PROSITE-ProRule" id="PRU00182"/>
    </source>
</evidence>
<evidence type="ECO:0000256" key="1">
    <source>
        <dbReference type="ARBA" id="ARBA00023235"/>
    </source>
</evidence>
<keyword evidence="1" id="KW-0413">Isomerase</keyword>
<dbReference type="SUPFAM" id="SSF55120">
    <property type="entry name" value="Pseudouridine synthase"/>
    <property type="match status" value="1"/>
</dbReference>
<evidence type="ECO:0000256" key="9">
    <source>
        <dbReference type="ARBA" id="ARBA00042890"/>
    </source>
</evidence>
<reference evidence="13 14" key="1">
    <citation type="submission" date="2023-01" db="EMBL/GenBank/DDBJ databases">
        <title>Novel species of the genus Vogesella isolated from rivers.</title>
        <authorList>
            <person name="Lu H."/>
        </authorList>
    </citation>
    <scope>NUCLEOTIDE SEQUENCE [LARGE SCALE GENOMIC DNA]</scope>
    <source>
        <strain evidence="13 14">DC21W</strain>
    </source>
</reference>
<sequence length="245" mass="27481">MSDDNTIRLSKRMTELGLCSRREADEFIEQGLVKVDGVVVNVLGSRVRPEQTVTLENGALNVQAERVTILLHKPVGFVSGPAEMQGERPAWLLVKPETRAEQDRSGVMFLKKHQHKLAAAGKLDVDASGLLVLTQDGRVARKLLAGECEQEYLVWLKTPASAEQLAALGKGVQADGDTLDAARVSRQSDRQLCFVLRQQQRRHIQRMCAAVGLEIERLHRIRIGRVRLGDLQQGQWRYLLENEKF</sequence>
<dbReference type="EMBL" id="JAQQLF010000004">
    <property type="protein sequence ID" value="MDC7716369.1"/>
    <property type="molecule type" value="Genomic_DNA"/>
</dbReference>
<dbReference type="Gene3D" id="3.10.290.10">
    <property type="entry name" value="RNA-binding S4 domain"/>
    <property type="match status" value="1"/>
</dbReference>
<dbReference type="PANTHER" id="PTHR47683:SF2">
    <property type="entry name" value="RNA-BINDING S4 DOMAIN-CONTAINING PROTEIN"/>
    <property type="match status" value="1"/>
</dbReference>
<dbReference type="PROSITE" id="PS50889">
    <property type="entry name" value="S4"/>
    <property type="match status" value="1"/>
</dbReference>
<dbReference type="Proteomes" id="UP001219956">
    <property type="component" value="Unassembled WGS sequence"/>
</dbReference>
<evidence type="ECO:0000256" key="2">
    <source>
        <dbReference type="ARBA" id="ARBA00036390"/>
    </source>
</evidence>
<dbReference type="SMART" id="SM00363">
    <property type="entry name" value="S4"/>
    <property type="match status" value="1"/>
</dbReference>
<dbReference type="InterPro" id="IPR020103">
    <property type="entry name" value="PsdUridine_synth_cat_dom_sf"/>
</dbReference>
<dbReference type="RefSeq" id="WP_272750779.1">
    <property type="nucleotide sequence ID" value="NZ_JAQQLF010000004.1"/>
</dbReference>
<protein>
    <recommendedName>
        <fullName evidence="5">Dual-specificity RNA pseudouridine synthase RluF</fullName>
        <ecNumber evidence="4">5.4.99.21</ecNumber>
    </recommendedName>
    <alternativeName>
        <fullName evidence="7">23S rRNA pseudouridine(2604) synthase</fullName>
    </alternativeName>
    <alternativeName>
        <fullName evidence="9">Ribosomal large subunit pseudouridine synthase F</fullName>
    </alternativeName>
    <alternativeName>
        <fullName evidence="8">rRNA pseudouridylate synthase F</fullName>
    </alternativeName>
    <alternativeName>
        <fullName evidence="10">rRNA-uridine isomerase F</fullName>
    </alternativeName>
    <alternativeName>
        <fullName evidence="6">tRNA(Tyr) pseudouridine(35) synthase</fullName>
    </alternativeName>
</protein>
<keyword evidence="14" id="KW-1185">Reference proteome</keyword>
<evidence type="ECO:0000256" key="4">
    <source>
        <dbReference type="ARBA" id="ARBA00038922"/>
    </source>
</evidence>